<organism evidence="1">
    <name type="scientific">Siphoviridae sp. ctL0q1</name>
    <dbReference type="NCBI Taxonomy" id="2825449"/>
    <lineage>
        <taxon>Viruses</taxon>
        <taxon>Duplodnaviria</taxon>
        <taxon>Heunggongvirae</taxon>
        <taxon>Uroviricota</taxon>
        <taxon>Caudoviricetes</taxon>
    </lineage>
</organism>
<protein>
    <submittedName>
        <fullName evidence="1">Regulatory protein Mnt</fullName>
    </submittedName>
</protein>
<sequence length="152" mass="17824">MGKFQLSSENRKKLREIAQKQAEKIAKEFEETMSKKYESLLDWYYAEPYQTNPPHYERTYNLKKSYLPYFNSSSSLVVGGIEITGENMDDYGRKSKISGEDYLSKFYFNQTATWHGGDWHGGYGVPAGFSVYNEMINFYKATVKDFRKKYDT</sequence>
<name>A0A8S5PL71_9CAUD</name>
<proteinExistence type="predicted"/>
<accession>A0A8S5PL71</accession>
<dbReference type="EMBL" id="BK015443">
    <property type="protein sequence ID" value="DAE06932.1"/>
    <property type="molecule type" value="Genomic_DNA"/>
</dbReference>
<evidence type="ECO:0000313" key="1">
    <source>
        <dbReference type="EMBL" id="DAE06932.1"/>
    </source>
</evidence>
<reference evidence="1" key="1">
    <citation type="journal article" date="2021" name="Proc. Natl. Acad. Sci. U.S.A.">
        <title>A Catalog of Tens of Thousands of Viruses from Human Metagenomes Reveals Hidden Associations with Chronic Diseases.</title>
        <authorList>
            <person name="Tisza M.J."/>
            <person name="Buck C.B."/>
        </authorList>
    </citation>
    <scope>NUCLEOTIDE SEQUENCE</scope>
    <source>
        <strain evidence="1">CtL0q1</strain>
    </source>
</reference>